<dbReference type="GO" id="GO:0070681">
    <property type="term" value="P:glutaminyl-tRNAGln biosynthesis via transamidation"/>
    <property type="evidence" value="ECO:0007669"/>
    <property type="project" value="UniProtKB-UniRule"/>
</dbReference>
<evidence type="ECO:0000256" key="1">
    <source>
        <dbReference type="ARBA" id="ARBA00022741"/>
    </source>
</evidence>
<comment type="subcellular location">
    <subcellularLocation>
        <location evidence="2">Mitochondrion</location>
    </subcellularLocation>
</comment>
<accession>A0ABD0XY92</accession>
<proteinExistence type="inferred from homology"/>
<evidence type="ECO:0000256" key="2">
    <source>
        <dbReference type="HAMAP-Rule" id="MF_03149"/>
    </source>
</evidence>
<comment type="catalytic activity">
    <reaction evidence="2">
        <text>L-glutamyl-tRNA(Gln) + L-glutamine + ATP + H2O = L-glutaminyl-tRNA(Gln) + L-glutamate + ADP + phosphate + H(+)</text>
        <dbReference type="Rhea" id="RHEA:17521"/>
        <dbReference type="Rhea" id="RHEA-COMP:9681"/>
        <dbReference type="Rhea" id="RHEA-COMP:9684"/>
        <dbReference type="ChEBI" id="CHEBI:15377"/>
        <dbReference type="ChEBI" id="CHEBI:15378"/>
        <dbReference type="ChEBI" id="CHEBI:29985"/>
        <dbReference type="ChEBI" id="CHEBI:30616"/>
        <dbReference type="ChEBI" id="CHEBI:43474"/>
        <dbReference type="ChEBI" id="CHEBI:58359"/>
        <dbReference type="ChEBI" id="CHEBI:78520"/>
        <dbReference type="ChEBI" id="CHEBI:78521"/>
        <dbReference type="ChEBI" id="CHEBI:456216"/>
    </reaction>
</comment>
<dbReference type="HAMAP" id="MF_00122">
    <property type="entry name" value="GatC"/>
    <property type="match status" value="1"/>
</dbReference>
<protein>
    <recommendedName>
        <fullName evidence="2">Glutamyl-tRNA(Gln) amidotransferase subunit C, mitochondrial</fullName>
        <shortName evidence="2">Glu-AdT subunit C</shortName>
        <ecNumber evidence="2">6.3.5.-</ecNumber>
    </recommendedName>
</protein>
<reference evidence="4 5" key="1">
    <citation type="submission" date="2024-07" db="EMBL/GenBank/DDBJ databases">
        <title>Chromosome-level genome assembly of the water stick insect Ranatra chinensis (Heteroptera: Nepidae).</title>
        <authorList>
            <person name="Liu X."/>
        </authorList>
    </citation>
    <scope>NUCLEOTIDE SEQUENCE [LARGE SCALE GENOMIC DNA]</scope>
    <source>
        <strain evidence="4">Cailab_2021Rc</strain>
        <tissue evidence="4">Muscle</tissue>
    </source>
</reference>
<evidence type="ECO:0000313" key="4">
    <source>
        <dbReference type="EMBL" id="KAL1116222.1"/>
    </source>
</evidence>
<keyword evidence="2" id="KW-0436">Ligase</keyword>
<dbReference type="NCBIfam" id="TIGR00135">
    <property type="entry name" value="gatC"/>
    <property type="match status" value="1"/>
</dbReference>
<dbReference type="GO" id="GO:0050567">
    <property type="term" value="F:glutaminyl-tRNA synthase (glutamine-hydrolyzing) activity"/>
    <property type="evidence" value="ECO:0007669"/>
    <property type="project" value="UniProtKB-UniRule"/>
</dbReference>
<comment type="caution">
    <text evidence="4">The sequence shown here is derived from an EMBL/GenBank/DDBJ whole genome shotgun (WGS) entry which is preliminary data.</text>
</comment>
<dbReference type="Pfam" id="PF02686">
    <property type="entry name" value="GatC"/>
    <property type="match status" value="1"/>
</dbReference>
<gene>
    <name evidence="4" type="ORF">AAG570_005717</name>
</gene>
<dbReference type="PANTHER" id="PTHR15004">
    <property type="entry name" value="GLUTAMYL-TRNA(GLN) AMIDOTRANSFERASE SUBUNIT C, MITOCHONDRIAL"/>
    <property type="match status" value="1"/>
</dbReference>
<organism evidence="4 5">
    <name type="scientific">Ranatra chinensis</name>
    <dbReference type="NCBI Taxonomy" id="642074"/>
    <lineage>
        <taxon>Eukaryota</taxon>
        <taxon>Metazoa</taxon>
        <taxon>Ecdysozoa</taxon>
        <taxon>Arthropoda</taxon>
        <taxon>Hexapoda</taxon>
        <taxon>Insecta</taxon>
        <taxon>Pterygota</taxon>
        <taxon>Neoptera</taxon>
        <taxon>Paraneoptera</taxon>
        <taxon>Hemiptera</taxon>
        <taxon>Heteroptera</taxon>
        <taxon>Panheteroptera</taxon>
        <taxon>Nepomorpha</taxon>
        <taxon>Nepidae</taxon>
        <taxon>Ranatrinae</taxon>
        <taxon>Ranatra</taxon>
    </lineage>
</organism>
<dbReference type="GO" id="GO:0030956">
    <property type="term" value="C:glutamyl-tRNA(Gln) amidotransferase complex"/>
    <property type="evidence" value="ECO:0007669"/>
    <property type="project" value="UniProtKB-UniRule"/>
</dbReference>
<comment type="function">
    <text evidence="2">Allows the formation of correctly charged Gln-tRNA(Gln) through the transamidation of misacylated Glu-tRNA(Gln) in the mitochondria. The reaction takes place in the presence of glutamine and ATP through an activated gamma-phospho-Glu-tRNA(Gln).</text>
</comment>
<name>A0ABD0XY92_9HEMI</name>
<keyword evidence="2" id="KW-0067">ATP-binding</keyword>
<dbReference type="PANTHER" id="PTHR15004:SF0">
    <property type="entry name" value="GLUTAMYL-TRNA(GLN) AMIDOTRANSFERASE SUBUNIT C, MITOCHONDRIAL"/>
    <property type="match status" value="1"/>
</dbReference>
<sequence length="158" mass="18094">MNFPYFRVLRRVLVAGYCTKPWTGKIKRLPRIDFEDRLPAPTRIDARTIEQLEKVSLVDFGNEKGIKIVEDAIRFADRLQLVDTEGVEPLYTVLEDRNIPLREDEITEGDCQDDVISNAAVTEEGYFVAPPGNIPLETRHYSEPNGEEVMKTRGENQN</sequence>
<keyword evidence="1 2" id="KW-0547">Nucleotide-binding</keyword>
<dbReference type="GO" id="GO:0005739">
    <property type="term" value="C:mitochondrion"/>
    <property type="evidence" value="ECO:0007669"/>
    <property type="project" value="UniProtKB-SubCell"/>
</dbReference>
<evidence type="ECO:0000256" key="3">
    <source>
        <dbReference type="SAM" id="MobiDB-lite"/>
    </source>
</evidence>
<keyword evidence="5" id="KW-1185">Reference proteome</keyword>
<dbReference type="SUPFAM" id="SSF141000">
    <property type="entry name" value="Glu-tRNAGln amidotransferase C subunit"/>
    <property type="match status" value="1"/>
</dbReference>
<keyword evidence="2" id="KW-0648">Protein biosynthesis</keyword>
<dbReference type="AlphaFoldDB" id="A0ABD0XY92"/>
<evidence type="ECO:0000313" key="5">
    <source>
        <dbReference type="Proteomes" id="UP001558652"/>
    </source>
</evidence>
<dbReference type="GO" id="GO:0032543">
    <property type="term" value="P:mitochondrial translation"/>
    <property type="evidence" value="ECO:0007669"/>
    <property type="project" value="UniProtKB-UniRule"/>
</dbReference>
<dbReference type="InterPro" id="IPR036113">
    <property type="entry name" value="Asp/Glu-ADT_sf_sub_c"/>
</dbReference>
<keyword evidence="2" id="KW-0496">Mitochondrion</keyword>
<comment type="subunit">
    <text evidence="2">Subunit of the heterotrimeric GatCAB amidotransferase (AdT) complex, composed of A, B and C subunits.</text>
</comment>
<dbReference type="Proteomes" id="UP001558652">
    <property type="component" value="Unassembled WGS sequence"/>
</dbReference>
<comment type="similarity">
    <text evidence="2">Belongs to the GatC family.</text>
</comment>
<dbReference type="EC" id="6.3.5.-" evidence="2"/>
<dbReference type="EMBL" id="JBFDAA010000018">
    <property type="protein sequence ID" value="KAL1116222.1"/>
    <property type="molecule type" value="Genomic_DNA"/>
</dbReference>
<dbReference type="InterPro" id="IPR003837">
    <property type="entry name" value="GatC"/>
</dbReference>
<feature type="region of interest" description="Disordered" evidence="3">
    <location>
        <begin position="138"/>
        <end position="158"/>
    </location>
</feature>
<dbReference type="GO" id="GO:0005524">
    <property type="term" value="F:ATP binding"/>
    <property type="evidence" value="ECO:0007669"/>
    <property type="project" value="UniProtKB-KW"/>
</dbReference>